<evidence type="ECO:0000313" key="4">
    <source>
        <dbReference type="Proteomes" id="UP000319771"/>
    </source>
</evidence>
<reference evidence="3 4" key="1">
    <citation type="journal article" date="2019" name="Nat. Microbiol.">
        <title>Mediterranean grassland soil C-N compound turnover is dependent on rainfall and depth, and is mediated by genomically divergent microorganisms.</title>
        <authorList>
            <person name="Diamond S."/>
            <person name="Andeer P.F."/>
            <person name="Li Z."/>
            <person name="Crits-Christoph A."/>
            <person name="Burstein D."/>
            <person name="Anantharaman K."/>
            <person name="Lane K.R."/>
            <person name="Thomas B.C."/>
            <person name="Pan C."/>
            <person name="Northen T.R."/>
            <person name="Banfield J.F."/>
        </authorList>
    </citation>
    <scope>NUCLEOTIDE SEQUENCE [LARGE SCALE GENOMIC DNA]</scope>
    <source>
        <strain evidence="3">WS_11</strain>
    </source>
</reference>
<evidence type="ECO:0000256" key="1">
    <source>
        <dbReference type="SAM" id="MobiDB-lite"/>
    </source>
</evidence>
<dbReference type="EMBL" id="VBPB01000026">
    <property type="protein sequence ID" value="TMQ73967.1"/>
    <property type="molecule type" value="Genomic_DNA"/>
</dbReference>
<comment type="caution">
    <text evidence="3">The sequence shown here is derived from an EMBL/GenBank/DDBJ whole genome shotgun (WGS) entry which is preliminary data.</text>
</comment>
<protein>
    <submittedName>
        <fullName evidence="3">Uncharacterized protein</fullName>
    </submittedName>
</protein>
<evidence type="ECO:0000256" key="2">
    <source>
        <dbReference type="SAM" id="Phobius"/>
    </source>
</evidence>
<keyword evidence="2" id="KW-0472">Membrane</keyword>
<gene>
    <name evidence="3" type="ORF">E6K81_01965</name>
</gene>
<organism evidence="3 4">
    <name type="scientific">Eiseniibacteriota bacterium</name>
    <dbReference type="NCBI Taxonomy" id="2212470"/>
    <lineage>
        <taxon>Bacteria</taxon>
        <taxon>Candidatus Eiseniibacteriota</taxon>
    </lineage>
</organism>
<feature type="region of interest" description="Disordered" evidence="1">
    <location>
        <begin position="1"/>
        <end position="24"/>
    </location>
</feature>
<evidence type="ECO:0000313" key="3">
    <source>
        <dbReference type="EMBL" id="TMQ73967.1"/>
    </source>
</evidence>
<name>A0A538UDQ1_UNCEI</name>
<accession>A0A538UDQ1</accession>
<proteinExistence type="predicted"/>
<dbReference type="AlphaFoldDB" id="A0A538UDQ1"/>
<keyword evidence="2" id="KW-0812">Transmembrane</keyword>
<keyword evidence="2" id="KW-1133">Transmembrane helix</keyword>
<dbReference type="Proteomes" id="UP000319771">
    <property type="component" value="Unassembled WGS sequence"/>
</dbReference>
<feature type="transmembrane region" description="Helical" evidence="2">
    <location>
        <begin position="26"/>
        <end position="46"/>
    </location>
</feature>
<sequence>MSRAKRRPGDRRPQAALPPPPRPRGLGRFGTLALIALPLILAALLLRPRGNGPGPVPSATATPYQVLVDSLKVADARRDWVTTLMLAERMGELRPRDHAVLLARGTAWSNFAIDQRGGRLHARPAVRLSLERMECLRHALALMDSSAMVAPDSSRWLDSGDHLAQLNETLGLPGDALIAYEMIKQRMPHVIAPALRAYWLRALCYDPVHPDTSEWHQRRMEAERVRAEQARRRAAAGPAGR</sequence>